<dbReference type="AlphaFoldDB" id="A0A7J9SES2"/>
<dbReference type="Proteomes" id="UP000546257">
    <property type="component" value="Unassembled WGS sequence"/>
</dbReference>
<accession>A0A7J9SES2</accession>
<keyword evidence="3" id="KW-1185">Reference proteome</keyword>
<feature type="compositionally biased region" description="Basic and acidic residues" evidence="1">
    <location>
        <begin position="59"/>
        <end position="73"/>
    </location>
</feature>
<dbReference type="InterPro" id="IPR055811">
    <property type="entry name" value="DUF7387"/>
</dbReference>
<dbReference type="Pfam" id="PF24113">
    <property type="entry name" value="DUF7387"/>
    <property type="match status" value="1"/>
</dbReference>
<dbReference type="RefSeq" id="WP_185191775.1">
    <property type="nucleotide sequence ID" value="NZ_JACKXD010000001.1"/>
</dbReference>
<comment type="caution">
    <text evidence="2">The sequence shown here is derived from an EMBL/GenBank/DDBJ whole genome shotgun (WGS) entry which is preliminary data.</text>
</comment>
<proteinExistence type="predicted"/>
<feature type="region of interest" description="Disordered" evidence="1">
    <location>
        <begin position="58"/>
        <end position="91"/>
    </location>
</feature>
<sequence length="91" mass="9905">MARADAGEADAPDREIRLLRNPDGQWTARDLRVGVTTQGESREAALETLDSVVEAIEDDGGHPPTDEEIRELGIDPEVARSQGDELPDVLQ</sequence>
<organism evidence="2 3">
    <name type="scientific">Halobellus ruber</name>
    <dbReference type="NCBI Taxonomy" id="2761102"/>
    <lineage>
        <taxon>Archaea</taxon>
        <taxon>Methanobacteriati</taxon>
        <taxon>Methanobacteriota</taxon>
        <taxon>Stenosarchaea group</taxon>
        <taxon>Halobacteria</taxon>
        <taxon>Halobacteriales</taxon>
        <taxon>Haloferacaceae</taxon>
        <taxon>Halobellus</taxon>
    </lineage>
</organism>
<evidence type="ECO:0000256" key="1">
    <source>
        <dbReference type="SAM" id="MobiDB-lite"/>
    </source>
</evidence>
<dbReference type="EMBL" id="JACKXD010000001">
    <property type="protein sequence ID" value="MBB6645420.1"/>
    <property type="molecule type" value="Genomic_DNA"/>
</dbReference>
<gene>
    <name evidence="2" type="ORF">H5V44_03755</name>
</gene>
<name>A0A7J9SES2_9EURY</name>
<reference evidence="2 3" key="1">
    <citation type="submission" date="2020-08" db="EMBL/GenBank/DDBJ databases">
        <authorList>
            <person name="Seo M.-J."/>
        </authorList>
    </citation>
    <scope>NUCLEOTIDE SEQUENCE [LARGE SCALE GENOMIC DNA]</scope>
    <source>
        <strain evidence="2 3">MBLA0160</strain>
    </source>
</reference>
<evidence type="ECO:0000313" key="2">
    <source>
        <dbReference type="EMBL" id="MBB6645420.1"/>
    </source>
</evidence>
<evidence type="ECO:0000313" key="3">
    <source>
        <dbReference type="Proteomes" id="UP000546257"/>
    </source>
</evidence>
<protein>
    <submittedName>
        <fullName evidence="2">Type II toxin-antitoxin system HicB family antitoxin</fullName>
    </submittedName>
</protein>